<dbReference type="AlphaFoldDB" id="A0A4Q7JDW1"/>
<feature type="compositionally biased region" description="Low complexity" evidence="1">
    <location>
        <begin position="301"/>
        <end position="313"/>
    </location>
</feature>
<comment type="caution">
    <text evidence="2">The sequence shown here is derived from an EMBL/GenBank/DDBJ whole genome shotgun (WGS) entry which is preliminary data.</text>
</comment>
<dbReference type="Proteomes" id="UP000292003">
    <property type="component" value="Unassembled WGS sequence"/>
</dbReference>
<feature type="compositionally biased region" description="Gly residues" evidence="1">
    <location>
        <begin position="234"/>
        <end position="281"/>
    </location>
</feature>
<organism evidence="2 3">
    <name type="scientific">Amycolatopsis suaedae</name>
    <dbReference type="NCBI Taxonomy" id="2510978"/>
    <lineage>
        <taxon>Bacteria</taxon>
        <taxon>Bacillati</taxon>
        <taxon>Actinomycetota</taxon>
        <taxon>Actinomycetes</taxon>
        <taxon>Pseudonocardiales</taxon>
        <taxon>Pseudonocardiaceae</taxon>
        <taxon>Amycolatopsis</taxon>
    </lineage>
</organism>
<evidence type="ECO:0000313" key="2">
    <source>
        <dbReference type="EMBL" id="RZQ65398.1"/>
    </source>
</evidence>
<sequence>MHQNVATALGEGQRALSEFWKGGGAQSASAGLNPLVQANHTAAQNMQQARQSMFEQNQVFHERRGSLSAISSERPDDSGLDDMISIGASDDEVAAAQWDTDNRNNMAQYEAYFNATEANRPKLAPDYGPVAATPTAAPPDAHGPGSKVDGGRLDGFDAPSGRGGNDDTHAAGFTDPGGGRPQTPPPAAPPPPQAPPPPVAGPPQGPLPGTGPSNAQPKPGPRPQTPRPGPMPPGGGLAQGPRPGGFGPRPGGTAGFGPGGSRGPGFGPGGGAPRGPGGFGPTGSVPSQPGAGRLTGGGLPGEAVRGGPAAAQAGGRGTPGMSGMAPGAAGAGRGQGAEDEEHQRKTVFVPDDPEGLFGGLPDGERPTPPTIGA</sequence>
<feature type="region of interest" description="Disordered" evidence="1">
    <location>
        <begin position="124"/>
        <end position="373"/>
    </location>
</feature>
<evidence type="ECO:0000313" key="3">
    <source>
        <dbReference type="Proteomes" id="UP000292003"/>
    </source>
</evidence>
<reference evidence="2 3" key="1">
    <citation type="submission" date="2019-02" db="EMBL/GenBank/DDBJ databases">
        <title>Draft genome sequence of Amycolatopsis sp. 8-3EHSu isolated from roots of Suaeda maritima.</title>
        <authorList>
            <person name="Duangmal K."/>
            <person name="Chantavorakit T."/>
        </authorList>
    </citation>
    <scope>NUCLEOTIDE SEQUENCE [LARGE SCALE GENOMIC DNA]</scope>
    <source>
        <strain evidence="2 3">8-3EHSu</strain>
    </source>
</reference>
<name>A0A4Q7JDW1_9PSEU</name>
<feature type="compositionally biased region" description="Low complexity" evidence="1">
    <location>
        <begin position="128"/>
        <end position="145"/>
    </location>
</feature>
<accession>A0A4Q7JDW1</accession>
<evidence type="ECO:0008006" key="4">
    <source>
        <dbReference type="Google" id="ProtNLM"/>
    </source>
</evidence>
<feature type="compositionally biased region" description="Pro residues" evidence="1">
    <location>
        <begin position="182"/>
        <end position="206"/>
    </location>
</feature>
<dbReference type="RefSeq" id="WP_130474183.1">
    <property type="nucleotide sequence ID" value="NZ_SFCC01000002.1"/>
</dbReference>
<dbReference type="OrthoDB" id="3630224at2"/>
<protein>
    <recommendedName>
        <fullName evidence="4">PPE domain-containing protein</fullName>
    </recommendedName>
</protein>
<dbReference type="EMBL" id="SFCC01000002">
    <property type="protein sequence ID" value="RZQ65398.1"/>
    <property type="molecule type" value="Genomic_DNA"/>
</dbReference>
<evidence type="ECO:0000256" key="1">
    <source>
        <dbReference type="SAM" id="MobiDB-lite"/>
    </source>
</evidence>
<feature type="compositionally biased region" description="Pro residues" evidence="1">
    <location>
        <begin position="218"/>
        <end position="233"/>
    </location>
</feature>
<proteinExistence type="predicted"/>
<gene>
    <name evidence="2" type="ORF">EWH70_05880</name>
</gene>
<keyword evidence="3" id="KW-1185">Reference proteome</keyword>